<dbReference type="CDD" id="cd06445">
    <property type="entry name" value="ATase"/>
    <property type="match status" value="1"/>
</dbReference>
<dbReference type="PANTHER" id="PTHR10815">
    <property type="entry name" value="METHYLATED-DNA--PROTEIN-CYSTEINE METHYLTRANSFERASE"/>
    <property type="match status" value="1"/>
</dbReference>
<dbReference type="Gene3D" id="3.30.160.70">
    <property type="entry name" value="Methylated DNA-protein cysteine methyltransferase domain"/>
    <property type="match status" value="1"/>
</dbReference>
<dbReference type="Gene3D" id="1.10.10.10">
    <property type="entry name" value="Winged helix-like DNA-binding domain superfamily/Winged helix DNA-binding domain"/>
    <property type="match status" value="1"/>
</dbReference>
<dbReference type="GO" id="GO:0003908">
    <property type="term" value="F:methylated-DNA-[protein]-cysteine S-methyltransferase activity"/>
    <property type="evidence" value="ECO:0007669"/>
    <property type="project" value="UniProtKB-UniRule"/>
</dbReference>
<dbReference type="PANTHER" id="PTHR10815:SF13">
    <property type="entry name" value="METHYLATED-DNA--PROTEIN-CYSTEINE METHYLTRANSFERASE"/>
    <property type="match status" value="1"/>
</dbReference>
<dbReference type="NCBIfam" id="TIGR00589">
    <property type="entry name" value="ogt"/>
    <property type="match status" value="1"/>
</dbReference>
<evidence type="ECO:0000256" key="4">
    <source>
        <dbReference type="ARBA" id="ARBA00022603"/>
    </source>
</evidence>
<dbReference type="InterPro" id="IPR023546">
    <property type="entry name" value="MGMT"/>
</dbReference>
<dbReference type="HAMAP" id="MF_00772">
    <property type="entry name" value="OGT"/>
    <property type="match status" value="1"/>
</dbReference>
<keyword evidence="6 9" id="KW-0227">DNA damage</keyword>
<evidence type="ECO:0000256" key="9">
    <source>
        <dbReference type="HAMAP-Rule" id="MF_00772"/>
    </source>
</evidence>
<keyword evidence="4 9" id="KW-0489">Methyltransferase</keyword>
<evidence type="ECO:0000259" key="10">
    <source>
        <dbReference type="Pfam" id="PF01035"/>
    </source>
</evidence>
<evidence type="ECO:0000259" key="11">
    <source>
        <dbReference type="Pfam" id="PF02870"/>
    </source>
</evidence>
<evidence type="ECO:0000313" key="13">
    <source>
        <dbReference type="Proteomes" id="UP000184016"/>
    </source>
</evidence>
<dbReference type="GO" id="GO:0032259">
    <property type="term" value="P:methylation"/>
    <property type="evidence" value="ECO:0007669"/>
    <property type="project" value="UniProtKB-KW"/>
</dbReference>
<dbReference type="Proteomes" id="UP000184016">
    <property type="component" value="Unassembled WGS sequence"/>
</dbReference>
<reference evidence="13" key="1">
    <citation type="submission" date="2016-11" db="EMBL/GenBank/DDBJ databases">
        <authorList>
            <person name="Varghese N."/>
            <person name="Submissions S."/>
        </authorList>
    </citation>
    <scope>NUCLEOTIDE SEQUENCE [LARGE SCALE GENOMIC DNA]</scope>
    <source>
        <strain evidence="13">USBA-503</strain>
    </source>
</reference>
<evidence type="ECO:0000256" key="3">
    <source>
        <dbReference type="ARBA" id="ARBA00022490"/>
    </source>
</evidence>
<comment type="miscellaneous">
    <text evidence="9">This enzyme catalyzes only one turnover and therefore is not strictly catalytic. According to one definition, an enzyme is a biocatalyst that acts repeatedly and over many reaction cycles.</text>
</comment>
<gene>
    <name evidence="12" type="ORF">SAMN05443507_101167</name>
</gene>
<accession>A0A1M6K757</accession>
<comment type="function">
    <text evidence="9">Involved in the cellular defense against the biological effects of O6-methylguanine (O6-MeG) and O4-methylthymine (O4-MeT) in DNA. Repairs the methylated nucleobase in DNA by stoichiometrically transferring the methyl group to a cysteine residue in the enzyme. This is a suicide reaction: the enzyme is irreversibly inactivated.</text>
</comment>
<dbReference type="SUPFAM" id="SSF46767">
    <property type="entry name" value="Methylated DNA-protein cysteine methyltransferase, C-terminal domain"/>
    <property type="match status" value="1"/>
</dbReference>
<dbReference type="InterPro" id="IPR036631">
    <property type="entry name" value="MGMT_N_sf"/>
</dbReference>
<feature type="domain" description="Methylated-DNA-[protein]-cysteine S-methyltransferase DNA binding" evidence="10">
    <location>
        <begin position="95"/>
        <end position="173"/>
    </location>
</feature>
<dbReference type="SUPFAM" id="SSF53155">
    <property type="entry name" value="Methylated DNA-protein cysteine methyltransferase domain"/>
    <property type="match status" value="1"/>
</dbReference>
<name>A0A1M6K757_9BACL</name>
<dbReference type="InterPro" id="IPR001497">
    <property type="entry name" value="MethylDNA_cys_MeTrfase_AS"/>
</dbReference>
<comment type="catalytic activity">
    <reaction evidence="8 9">
        <text>a 6-O-methyl-2'-deoxyguanosine in DNA + L-cysteinyl-[protein] = S-methyl-L-cysteinyl-[protein] + a 2'-deoxyguanosine in DNA</text>
        <dbReference type="Rhea" id="RHEA:24000"/>
        <dbReference type="Rhea" id="RHEA-COMP:10131"/>
        <dbReference type="Rhea" id="RHEA-COMP:10132"/>
        <dbReference type="Rhea" id="RHEA-COMP:11367"/>
        <dbReference type="Rhea" id="RHEA-COMP:11368"/>
        <dbReference type="ChEBI" id="CHEBI:29950"/>
        <dbReference type="ChEBI" id="CHEBI:82612"/>
        <dbReference type="ChEBI" id="CHEBI:85445"/>
        <dbReference type="ChEBI" id="CHEBI:85448"/>
        <dbReference type="EC" id="2.1.1.63"/>
    </reaction>
</comment>
<protein>
    <recommendedName>
        <fullName evidence="9">Methylated-DNA--protein-cysteine methyltransferase</fullName>
        <ecNumber evidence="9">2.1.1.63</ecNumber>
    </recommendedName>
    <alternativeName>
        <fullName evidence="9">6-O-methylguanine-DNA methyltransferase</fullName>
        <shortName evidence="9">MGMT</shortName>
    </alternativeName>
    <alternativeName>
        <fullName evidence="9">O-6-methylguanine-DNA-alkyltransferase</fullName>
    </alternativeName>
</protein>
<dbReference type="InterPro" id="IPR014048">
    <property type="entry name" value="MethylDNA_cys_MeTrfase_DNA-bd"/>
</dbReference>
<dbReference type="Pfam" id="PF02870">
    <property type="entry name" value="Methyltransf_1N"/>
    <property type="match status" value="1"/>
</dbReference>
<dbReference type="Pfam" id="PF01035">
    <property type="entry name" value="DNA_binding_1"/>
    <property type="match status" value="1"/>
</dbReference>
<feature type="active site" description="Nucleophile; methyl group acceptor" evidence="9">
    <location>
        <position position="145"/>
    </location>
</feature>
<dbReference type="InterPro" id="IPR036217">
    <property type="entry name" value="MethylDNA_cys_MeTrfase_DNAb"/>
</dbReference>
<evidence type="ECO:0000256" key="8">
    <source>
        <dbReference type="ARBA" id="ARBA00049348"/>
    </source>
</evidence>
<feature type="domain" description="Methylguanine DNA methyltransferase ribonuclease-like" evidence="11">
    <location>
        <begin position="12"/>
        <end position="87"/>
    </location>
</feature>
<dbReference type="GO" id="GO:0005737">
    <property type="term" value="C:cytoplasm"/>
    <property type="evidence" value="ECO:0007669"/>
    <property type="project" value="UniProtKB-SubCell"/>
</dbReference>
<comment type="subcellular location">
    <subcellularLocation>
        <location evidence="9">Cytoplasm</location>
    </subcellularLocation>
</comment>
<comment type="similarity">
    <text evidence="2 9">Belongs to the MGMT family.</text>
</comment>
<dbReference type="InterPro" id="IPR036388">
    <property type="entry name" value="WH-like_DNA-bd_sf"/>
</dbReference>
<evidence type="ECO:0000313" key="12">
    <source>
        <dbReference type="EMBL" id="SHJ54826.1"/>
    </source>
</evidence>
<dbReference type="InterPro" id="IPR008332">
    <property type="entry name" value="MethylG_MeTrfase_N"/>
</dbReference>
<evidence type="ECO:0000256" key="2">
    <source>
        <dbReference type="ARBA" id="ARBA00008711"/>
    </source>
</evidence>
<keyword evidence="5 9" id="KW-0808">Transferase</keyword>
<dbReference type="EMBL" id="FRAF01000001">
    <property type="protein sequence ID" value="SHJ54826.1"/>
    <property type="molecule type" value="Genomic_DNA"/>
</dbReference>
<organism evidence="12 13">
    <name type="scientific">Alicyclobacillus tolerans</name>
    <dbReference type="NCBI Taxonomy" id="90970"/>
    <lineage>
        <taxon>Bacteria</taxon>
        <taxon>Bacillati</taxon>
        <taxon>Bacillota</taxon>
        <taxon>Bacilli</taxon>
        <taxon>Bacillales</taxon>
        <taxon>Alicyclobacillaceae</taxon>
        <taxon>Alicyclobacillus</taxon>
    </lineage>
</organism>
<dbReference type="GO" id="GO:0006307">
    <property type="term" value="P:DNA alkylation repair"/>
    <property type="evidence" value="ECO:0007669"/>
    <property type="project" value="UniProtKB-UniRule"/>
</dbReference>
<dbReference type="EC" id="2.1.1.63" evidence="9"/>
<evidence type="ECO:0000256" key="7">
    <source>
        <dbReference type="ARBA" id="ARBA00023204"/>
    </source>
</evidence>
<sequence length="178" mass="20270">MNNIMSSKETTIYWDTVDTPIGDIRLYATQQGLCYVCLPADTESTAHEYCEKIWGKTEWVHDSLPIDKYKTQLKEYFNKKRVVFDLDYDLHGTLFQKSVWQTLLKIPYGHTWSYQKLAQNIGHPRAYRAVGRANGANPLPIFIPCHRVIAVQGKLGGYSGGLEVKRFLLSLEGSPVVS</sequence>
<keyword evidence="3 9" id="KW-0963">Cytoplasm</keyword>
<keyword evidence="13" id="KW-1185">Reference proteome</keyword>
<evidence type="ECO:0000256" key="5">
    <source>
        <dbReference type="ARBA" id="ARBA00022679"/>
    </source>
</evidence>
<dbReference type="STRING" id="1830138.SAMN05443507_101167"/>
<comment type="catalytic activity">
    <reaction evidence="1 9">
        <text>a 4-O-methyl-thymidine in DNA + L-cysteinyl-[protein] = a thymidine in DNA + S-methyl-L-cysteinyl-[protein]</text>
        <dbReference type="Rhea" id="RHEA:53428"/>
        <dbReference type="Rhea" id="RHEA-COMP:10131"/>
        <dbReference type="Rhea" id="RHEA-COMP:10132"/>
        <dbReference type="Rhea" id="RHEA-COMP:13555"/>
        <dbReference type="Rhea" id="RHEA-COMP:13556"/>
        <dbReference type="ChEBI" id="CHEBI:29950"/>
        <dbReference type="ChEBI" id="CHEBI:82612"/>
        <dbReference type="ChEBI" id="CHEBI:137386"/>
        <dbReference type="ChEBI" id="CHEBI:137387"/>
        <dbReference type="EC" id="2.1.1.63"/>
    </reaction>
</comment>
<evidence type="ECO:0000256" key="6">
    <source>
        <dbReference type="ARBA" id="ARBA00022763"/>
    </source>
</evidence>
<dbReference type="AlphaFoldDB" id="A0A1M6K757"/>
<dbReference type="FunFam" id="1.10.10.10:FF:000214">
    <property type="entry name" value="Methylated-DNA--protein-cysteine methyltransferase"/>
    <property type="match status" value="1"/>
</dbReference>
<dbReference type="PROSITE" id="PS00374">
    <property type="entry name" value="MGMT"/>
    <property type="match status" value="1"/>
</dbReference>
<keyword evidence="7 9" id="KW-0234">DNA repair</keyword>
<evidence type="ECO:0000256" key="1">
    <source>
        <dbReference type="ARBA" id="ARBA00001286"/>
    </source>
</evidence>
<proteinExistence type="inferred from homology"/>